<dbReference type="Proteomes" id="UP000053259">
    <property type="component" value="Unassembled WGS sequence"/>
</dbReference>
<proteinExistence type="predicted"/>
<name>A0A0D1YCU8_9PEZI</name>
<dbReference type="InParanoid" id="A0A0D1YCU8"/>
<dbReference type="RefSeq" id="XP_016208356.1">
    <property type="nucleotide sequence ID" value="XM_016363814.1"/>
</dbReference>
<dbReference type="HOGENOM" id="CLU_1856833_0_0_1"/>
<dbReference type="GeneID" id="27317676"/>
<dbReference type="VEuPathDB" id="FungiDB:PV09_09703"/>
<dbReference type="AlphaFoldDB" id="A0A0D1YCU8"/>
<organism evidence="1 2">
    <name type="scientific">Verruconis gallopava</name>
    <dbReference type="NCBI Taxonomy" id="253628"/>
    <lineage>
        <taxon>Eukaryota</taxon>
        <taxon>Fungi</taxon>
        <taxon>Dikarya</taxon>
        <taxon>Ascomycota</taxon>
        <taxon>Pezizomycotina</taxon>
        <taxon>Dothideomycetes</taxon>
        <taxon>Pleosporomycetidae</taxon>
        <taxon>Venturiales</taxon>
        <taxon>Sympoventuriaceae</taxon>
        <taxon>Verruconis</taxon>
    </lineage>
</organism>
<protein>
    <submittedName>
        <fullName evidence="1">Uncharacterized protein</fullName>
    </submittedName>
</protein>
<gene>
    <name evidence="1" type="ORF">PV09_09703</name>
</gene>
<evidence type="ECO:0000313" key="2">
    <source>
        <dbReference type="Proteomes" id="UP000053259"/>
    </source>
</evidence>
<reference evidence="1 2" key="1">
    <citation type="submission" date="2015-01" db="EMBL/GenBank/DDBJ databases">
        <title>The Genome Sequence of Ochroconis gallopava CBS43764.</title>
        <authorList>
            <consortium name="The Broad Institute Genomics Platform"/>
            <person name="Cuomo C."/>
            <person name="de Hoog S."/>
            <person name="Gorbushina A."/>
            <person name="Stielow B."/>
            <person name="Teixiera M."/>
            <person name="Abouelleil A."/>
            <person name="Chapman S.B."/>
            <person name="Priest M."/>
            <person name="Young S.K."/>
            <person name="Wortman J."/>
            <person name="Nusbaum C."/>
            <person name="Birren B."/>
        </authorList>
    </citation>
    <scope>NUCLEOTIDE SEQUENCE [LARGE SCALE GENOMIC DNA]</scope>
    <source>
        <strain evidence="1 2">CBS 43764</strain>
    </source>
</reference>
<keyword evidence="2" id="KW-1185">Reference proteome</keyword>
<sequence>MVDREEIVVVSASEGVNTRGKTRTTSKKKDQAGANAAIRLLETCQKLVQSQQSKGKTKTISIDRSLFEELINRVKQCEKITEDSLSFDSITVKQYLETFETNLVERINSSVTNKLSVAFENAQVGTEERLAATVEKSI</sequence>
<dbReference type="EMBL" id="KN847660">
    <property type="protein sequence ID" value="KIV98486.1"/>
    <property type="molecule type" value="Genomic_DNA"/>
</dbReference>
<accession>A0A0D1YCU8</accession>
<evidence type="ECO:0000313" key="1">
    <source>
        <dbReference type="EMBL" id="KIV98486.1"/>
    </source>
</evidence>